<reference evidence="1 2" key="2">
    <citation type="submission" date="2015-09" db="EMBL/GenBank/DDBJ databases">
        <title>Draft genome sequence of Xanthomonas oryzae pv. USA str. X11-5A.</title>
        <authorList>
            <person name="Knight B.M."/>
            <person name="Roberts D.P."/>
            <person name="Lin D."/>
            <person name="Hari K."/>
            <person name="Fletcher J."/>
            <person name="Melcher U."/>
            <person name="Blagden T."/>
            <person name="Winegar R.A."/>
        </authorList>
    </citation>
    <scope>NUCLEOTIDE SEQUENCE [LARGE SCALE GENOMIC DNA]</scope>
    <source>
        <strain evidence="1 2">X11-5A</strain>
    </source>
</reference>
<accession>A0AAP0ZJ47</accession>
<comment type="caution">
    <text evidence="1">The sequence shown here is derived from an EMBL/GenBank/DDBJ whole genome shotgun (WGS) entry which is preliminary data.</text>
</comment>
<sequence length="113" mass="12861">MQVERLRHVDCGEPDASGACDYDYYDYYEYDIYRFTDGVAYLIARSYTVTPDEAHFLNIDVDGKSRLLQHADLLHPLCVFAWACLRREGKRLRWLSGGAHGYAPVPADSTPVA</sequence>
<dbReference type="Proteomes" id="UP000036790">
    <property type="component" value="Unassembled WGS sequence"/>
</dbReference>
<dbReference type="RefSeq" id="WP_019301508.1">
    <property type="nucleotide sequence ID" value="NZ_CP036251.1"/>
</dbReference>
<name>A0AAP0ZJ47_9XANT</name>
<organism evidence="1 2">
    <name type="scientific">Xanthomonas oryzae</name>
    <dbReference type="NCBI Taxonomy" id="347"/>
    <lineage>
        <taxon>Bacteria</taxon>
        <taxon>Pseudomonadati</taxon>
        <taxon>Pseudomonadota</taxon>
        <taxon>Gammaproteobacteria</taxon>
        <taxon>Lysobacterales</taxon>
        <taxon>Lysobacteraceae</taxon>
        <taxon>Xanthomonas</taxon>
    </lineage>
</organism>
<evidence type="ECO:0000313" key="1">
    <source>
        <dbReference type="EMBL" id="KOR40185.1"/>
    </source>
</evidence>
<dbReference type="EMBL" id="LHUJ01000338">
    <property type="protein sequence ID" value="KOR40185.1"/>
    <property type="molecule type" value="Genomic_DNA"/>
</dbReference>
<proteinExistence type="predicted"/>
<reference evidence="1 2" key="1">
    <citation type="submission" date="2015-07" db="EMBL/GenBank/DDBJ databases">
        <authorList>
            <consortium name="Consortium for Microbial Forensics and Genomics (microFORGE)"/>
            <person name="Knight B.M."/>
            <person name="Roberts D.P."/>
            <person name="Lin D."/>
            <person name="Hari K."/>
            <person name="Fletcher J."/>
            <person name="Melcher U."/>
            <person name="Blagden T."/>
            <person name="Winegar R.A."/>
        </authorList>
    </citation>
    <scope>NUCLEOTIDE SEQUENCE [LARGE SCALE GENOMIC DNA]</scope>
    <source>
        <strain evidence="1 2">X11-5A</strain>
    </source>
</reference>
<gene>
    <name evidence="1" type="ORF">ADT25_20220</name>
</gene>
<evidence type="ECO:0000313" key="2">
    <source>
        <dbReference type="Proteomes" id="UP000036790"/>
    </source>
</evidence>
<dbReference type="AlphaFoldDB" id="A0AAP0ZJ47"/>
<protein>
    <submittedName>
        <fullName evidence="1">Uncharacterized protein</fullName>
    </submittedName>
</protein>